<feature type="transmembrane region" description="Helical" evidence="5">
    <location>
        <begin position="68"/>
        <end position="85"/>
    </location>
</feature>
<feature type="transmembrane region" description="Helical" evidence="5">
    <location>
        <begin position="6"/>
        <end position="28"/>
    </location>
</feature>
<dbReference type="STRING" id="1776334.APZ16_01640"/>
<feature type="transmembrane region" description="Helical" evidence="5">
    <location>
        <begin position="35"/>
        <end position="56"/>
    </location>
</feature>
<dbReference type="InterPro" id="IPR003689">
    <property type="entry name" value="ZIP"/>
</dbReference>
<dbReference type="AlphaFoldDB" id="A0A147JV91"/>
<feature type="transmembrane region" description="Helical" evidence="5">
    <location>
        <begin position="166"/>
        <end position="187"/>
    </location>
</feature>
<feature type="transmembrane region" description="Helical" evidence="5">
    <location>
        <begin position="226"/>
        <end position="247"/>
    </location>
</feature>
<name>A0A147JV91_HADYE</name>
<dbReference type="Pfam" id="PF02535">
    <property type="entry name" value="Zip"/>
    <property type="match status" value="2"/>
</dbReference>
<proteinExistence type="predicted"/>
<comment type="caution">
    <text evidence="6">The sequence shown here is derived from an EMBL/GenBank/DDBJ whole genome shotgun (WGS) entry which is preliminary data.</text>
</comment>
<organism evidence="6 7">
    <name type="scientific">Hadarchaeum yellowstonense</name>
    <dbReference type="NCBI Taxonomy" id="1776334"/>
    <lineage>
        <taxon>Archaea</taxon>
        <taxon>Methanobacteriati</taxon>
        <taxon>Candidatus Hadarchaeota</taxon>
        <taxon>Candidatus Hadarchaeia</taxon>
        <taxon>Candidatus Hadarchaeales</taxon>
        <taxon>Candidatus Hadarchaeaceae</taxon>
        <taxon>Candidatus Hadarchaeum</taxon>
    </lineage>
</organism>
<comment type="subcellular location">
    <subcellularLocation>
        <location evidence="1">Membrane</location>
        <topology evidence="1">Multi-pass membrane protein</topology>
    </subcellularLocation>
</comment>
<dbReference type="Proteomes" id="UP000074294">
    <property type="component" value="Unassembled WGS sequence"/>
</dbReference>
<gene>
    <name evidence="6" type="ORF">APZ16_01640</name>
</gene>
<evidence type="ECO:0008006" key="8">
    <source>
        <dbReference type="Google" id="ProtNLM"/>
    </source>
</evidence>
<dbReference type="GO" id="GO:0046873">
    <property type="term" value="F:metal ion transmembrane transporter activity"/>
    <property type="evidence" value="ECO:0007669"/>
    <property type="project" value="InterPro"/>
</dbReference>
<evidence type="ECO:0000313" key="6">
    <source>
        <dbReference type="EMBL" id="KUO40350.1"/>
    </source>
</evidence>
<evidence type="ECO:0000256" key="1">
    <source>
        <dbReference type="ARBA" id="ARBA00004141"/>
    </source>
</evidence>
<evidence type="ECO:0000256" key="2">
    <source>
        <dbReference type="ARBA" id="ARBA00022692"/>
    </source>
</evidence>
<dbReference type="PANTHER" id="PTHR16950">
    <property type="entry name" value="ZINC TRANSPORTER SLC39A7 HISTIDINE-RICH MEMBRANE PROTEIN KE4"/>
    <property type="match status" value="1"/>
</dbReference>
<keyword evidence="4 5" id="KW-0472">Membrane</keyword>
<sequence>MLEIFWILLATFVVSLISFIGAVTLVLSENLLKKILLALVGFAAGALIGGSFLHLLPESIERSAAGDLNLVFYTTIIGFILFFALEKLLWRHCHERSCPIHVFAYLNLVGDGVHNFIDGLIMAAAYLTSFPLGLTTTMAIAAHEVPQELGDFGVLVYGGLKPRRALALNFVTALSAVAGGVLGYYFLHLLGNMMIFLLSLAAGGFLYIAASDLIPELHKEKSTLRTGVSFITFLMGIILMLVMKTFFGG</sequence>
<evidence type="ECO:0000256" key="5">
    <source>
        <dbReference type="SAM" id="Phobius"/>
    </source>
</evidence>
<feature type="transmembrane region" description="Helical" evidence="5">
    <location>
        <begin position="193"/>
        <end position="214"/>
    </location>
</feature>
<keyword evidence="2 5" id="KW-0812">Transmembrane</keyword>
<keyword evidence="3 5" id="KW-1133">Transmembrane helix</keyword>
<dbReference type="GO" id="GO:0016020">
    <property type="term" value="C:membrane"/>
    <property type="evidence" value="ECO:0007669"/>
    <property type="project" value="UniProtKB-SubCell"/>
</dbReference>
<dbReference type="PANTHER" id="PTHR16950:SF16">
    <property type="entry name" value="ZINC TRANSPORTER ZIP13"/>
    <property type="match status" value="1"/>
</dbReference>
<dbReference type="EMBL" id="LQMQ01000043">
    <property type="protein sequence ID" value="KUO40350.1"/>
    <property type="molecule type" value="Genomic_DNA"/>
</dbReference>
<accession>A0A147JV91</accession>
<evidence type="ECO:0000256" key="4">
    <source>
        <dbReference type="ARBA" id="ARBA00023136"/>
    </source>
</evidence>
<evidence type="ECO:0000256" key="3">
    <source>
        <dbReference type="ARBA" id="ARBA00022989"/>
    </source>
</evidence>
<evidence type="ECO:0000313" key="7">
    <source>
        <dbReference type="Proteomes" id="UP000074294"/>
    </source>
</evidence>
<protein>
    <recommendedName>
        <fullName evidence="8">Zinc/iron permease</fullName>
    </recommendedName>
</protein>
<reference evidence="6 7" key="1">
    <citation type="journal article" date="2016" name="Nat. Microbiol.">
        <title>Genomic inference of the metabolism of cosmopolitan subsurface Archaea, Hadesarchaea.</title>
        <authorList>
            <person name="Baker B.J."/>
            <person name="Saw J.H."/>
            <person name="Lind A.E."/>
            <person name="Lazar C.S."/>
            <person name="Hinrichs K.-U."/>
            <person name="Teske A.P."/>
            <person name="Ettema T.J."/>
        </authorList>
    </citation>
    <scope>NUCLEOTIDE SEQUENCE [LARGE SCALE GENOMIC DNA]</scope>
</reference>